<gene>
    <name evidence="1" type="ORF">Mgra_00002663</name>
</gene>
<dbReference type="InterPro" id="IPR016161">
    <property type="entry name" value="Ald_DH/histidinol_DH"/>
</dbReference>
<dbReference type="GO" id="GO:0016491">
    <property type="term" value="F:oxidoreductase activity"/>
    <property type="evidence" value="ECO:0007669"/>
    <property type="project" value="InterPro"/>
</dbReference>
<evidence type="ECO:0000313" key="1">
    <source>
        <dbReference type="EMBL" id="KAF7637958.1"/>
    </source>
</evidence>
<sequence>MTTNRLVFLQILKGMNAFHITKRGLKTEELLPRGGRAFINGKWINASNGHRFDVFDPFSNETITDVSNCGPQDAQIVSREYQFSKNG</sequence>
<evidence type="ECO:0000313" key="2">
    <source>
        <dbReference type="Proteomes" id="UP000605970"/>
    </source>
</evidence>
<accession>A0A8S9ZXW0</accession>
<dbReference type="Gene3D" id="3.40.605.10">
    <property type="entry name" value="Aldehyde Dehydrogenase, Chain A, domain 1"/>
    <property type="match status" value="1"/>
</dbReference>
<proteinExistence type="predicted"/>
<reference evidence="1" key="1">
    <citation type="journal article" date="2020" name="Ecol. Evol.">
        <title>Genome structure and content of the rice root-knot nematode (Meloidogyne graminicola).</title>
        <authorList>
            <person name="Phan N.T."/>
            <person name="Danchin E.G.J."/>
            <person name="Klopp C."/>
            <person name="Perfus-Barbeoch L."/>
            <person name="Kozlowski D.K."/>
            <person name="Koutsovoulos G.D."/>
            <person name="Lopez-Roques C."/>
            <person name="Bouchez O."/>
            <person name="Zahm M."/>
            <person name="Besnard G."/>
            <person name="Bellafiore S."/>
        </authorList>
    </citation>
    <scope>NUCLEOTIDE SEQUENCE</scope>
    <source>
        <strain evidence="1">VN-18</strain>
    </source>
</reference>
<comment type="caution">
    <text evidence="1">The sequence shown here is derived from an EMBL/GenBank/DDBJ whole genome shotgun (WGS) entry which is preliminary data.</text>
</comment>
<dbReference type="EMBL" id="JABEBT010000016">
    <property type="protein sequence ID" value="KAF7637958.1"/>
    <property type="molecule type" value="Genomic_DNA"/>
</dbReference>
<dbReference type="OrthoDB" id="310895at2759"/>
<dbReference type="InterPro" id="IPR016162">
    <property type="entry name" value="Ald_DH_N"/>
</dbReference>
<dbReference type="SUPFAM" id="SSF53720">
    <property type="entry name" value="ALDH-like"/>
    <property type="match status" value="1"/>
</dbReference>
<organism evidence="1 2">
    <name type="scientific">Meloidogyne graminicola</name>
    <dbReference type="NCBI Taxonomy" id="189291"/>
    <lineage>
        <taxon>Eukaryota</taxon>
        <taxon>Metazoa</taxon>
        <taxon>Ecdysozoa</taxon>
        <taxon>Nematoda</taxon>
        <taxon>Chromadorea</taxon>
        <taxon>Rhabditida</taxon>
        <taxon>Tylenchina</taxon>
        <taxon>Tylenchomorpha</taxon>
        <taxon>Tylenchoidea</taxon>
        <taxon>Meloidogynidae</taxon>
        <taxon>Meloidogyninae</taxon>
        <taxon>Meloidogyne</taxon>
    </lineage>
</organism>
<keyword evidence="2" id="KW-1185">Reference proteome</keyword>
<protein>
    <submittedName>
        <fullName evidence="1">Aldedh domain-containing protein</fullName>
    </submittedName>
</protein>
<dbReference type="AlphaFoldDB" id="A0A8S9ZXW0"/>
<dbReference type="Proteomes" id="UP000605970">
    <property type="component" value="Unassembled WGS sequence"/>
</dbReference>
<name>A0A8S9ZXW0_9BILA</name>